<sequence>MTTTPSPARAGVAPGGLPLLGHAWQLHARPLEFLSSLPAHGDLVRIGMGPWPAYVVCRPDAAHQMLTDSRTFDKGGPFFDKARVLFGSSLPMAPWREHRWQRRQMQPAFQPGRIEGYAVVMGEEVNRMTTSWRPGQRLDVTAALTTLTLRIVTRSVLAAEAEDSAVAEVLESLHTVIDGIYQRVMLPLGPLYRLPTKANRRYRRACTRLHRAIDAIIAERRAKPGEHDLVSMLLNAHDDDTGEPMSDEDVRDQLMVMIGAGFETTANTLAFALWLISQDTGVRERLHAEVDATLAGRTATPADLDGLAHTQRIIHEVMRMYPAGWFFTRVTTADTTLAGHPLPKGTALLYSAYLLHHQPDLFPDPERFDPDRWAATEVDALPRGAHVPFGGGNRKCIGDQFALTEMTLALATVCARWELTPDPEATLRVRVRGTLGPGPLHMTCTARNTPAGTEASG</sequence>
<evidence type="ECO:0000256" key="7">
    <source>
        <dbReference type="RuleBase" id="RU000461"/>
    </source>
</evidence>
<keyword evidence="5 7" id="KW-0408">Iron</keyword>
<name>A0ABP3QQZ9_9ACTN</name>
<dbReference type="Gene3D" id="1.10.630.10">
    <property type="entry name" value="Cytochrome P450"/>
    <property type="match status" value="1"/>
</dbReference>
<evidence type="ECO:0000256" key="1">
    <source>
        <dbReference type="ARBA" id="ARBA00010617"/>
    </source>
</evidence>
<dbReference type="PRINTS" id="PR00385">
    <property type="entry name" value="P450"/>
</dbReference>
<keyword evidence="3 7" id="KW-0479">Metal-binding</keyword>
<proteinExistence type="inferred from homology"/>
<keyword evidence="2 7" id="KW-0349">Heme</keyword>
<comment type="caution">
    <text evidence="8">The sequence shown here is derived from an EMBL/GenBank/DDBJ whole genome shotgun (WGS) entry which is preliminary data.</text>
</comment>
<reference evidence="9" key="1">
    <citation type="journal article" date="2019" name="Int. J. Syst. Evol. Microbiol.">
        <title>The Global Catalogue of Microorganisms (GCM) 10K type strain sequencing project: providing services to taxonomists for standard genome sequencing and annotation.</title>
        <authorList>
            <consortium name="The Broad Institute Genomics Platform"/>
            <consortium name="The Broad Institute Genome Sequencing Center for Infectious Disease"/>
            <person name="Wu L."/>
            <person name="Ma J."/>
        </authorList>
    </citation>
    <scope>NUCLEOTIDE SEQUENCE [LARGE SCALE GENOMIC DNA]</scope>
    <source>
        <strain evidence="9">JCM 5067</strain>
    </source>
</reference>
<dbReference type="InterPro" id="IPR017972">
    <property type="entry name" value="Cyt_P450_CS"/>
</dbReference>
<evidence type="ECO:0000313" key="8">
    <source>
        <dbReference type="EMBL" id="GAA0595713.1"/>
    </source>
</evidence>
<evidence type="ECO:0000256" key="6">
    <source>
        <dbReference type="ARBA" id="ARBA00023033"/>
    </source>
</evidence>
<dbReference type="PANTHER" id="PTHR24291:SF50">
    <property type="entry name" value="BIFUNCTIONAL ALBAFLAVENONE MONOOXYGENASE_TERPENE SYNTHASE"/>
    <property type="match status" value="1"/>
</dbReference>
<dbReference type="PRINTS" id="PR00465">
    <property type="entry name" value="EP450IV"/>
</dbReference>
<evidence type="ECO:0000256" key="2">
    <source>
        <dbReference type="ARBA" id="ARBA00022617"/>
    </source>
</evidence>
<organism evidence="8 9">
    <name type="scientific">Streptomyces crystallinus</name>
    <dbReference type="NCBI Taxonomy" id="68191"/>
    <lineage>
        <taxon>Bacteria</taxon>
        <taxon>Bacillati</taxon>
        <taxon>Actinomycetota</taxon>
        <taxon>Actinomycetes</taxon>
        <taxon>Kitasatosporales</taxon>
        <taxon>Streptomycetaceae</taxon>
        <taxon>Streptomyces</taxon>
    </lineage>
</organism>
<keyword evidence="4 7" id="KW-0560">Oxidoreductase</keyword>
<dbReference type="CDD" id="cd11049">
    <property type="entry name" value="CYP170A1-like"/>
    <property type="match status" value="1"/>
</dbReference>
<accession>A0ABP3QQZ9</accession>
<keyword evidence="6 7" id="KW-0503">Monooxygenase</keyword>
<keyword evidence="9" id="KW-1185">Reference proteome</keyword>
<dbReference type="Proteomes" id="UP001500668">
    <property type="component" value="Unassembled WGS sequence"/>
</dbReference>
<dbReference type="InterPro" id="IPR050196">
    <property type="entry name" value="Cytochrome_P450_Monoox"/>
</dbReference>
<dbReference type="SUPFAM" id="SSF48264">
    <property type="entry name" value="Cytochrome P450"/>
    <property type="match status" value="1"/>
</dbReference>
<protein>
    <submittedName>
        <fullName evidence="8">Cytochrome P450</fullName>
    </submittedName>
</protein>
<dbReference type="InterPro" id="IPR001128">
    <property type="entry name" value="Cyt_P450"/>
</dbReference>
<evidence type="ECO:0000313" key="9">
    <source>
        <dbReference type="Proteomes" id="UP001500668"/>
    </source>
</evidence>
<dbReference type="PANTHER" id="PTHR24291">
    <property type="entry name" value="CYTOCHROME P450 FAMILY 4"/>
    <property type="match status" value="1"/>
</dbReference>
<evidence type="ECO:0000256" key="5">
    <source>
        <dbReference type="ARBA" id="ARBA00023004"/>
    </source>
</evidence>
<dbReference type="RefSeq" id="WP_344073695.1">
    <property type="nucleotide sequence ID" value="NZ_BAAACA010000014.1"/>
</dbReference>
<dbReference type="EMBL" id="BAAACA010000014">
    <property type="protein sequence ID" value="GAA0595713.1"/>
    <property type="molecule type" value="Genomic_DNA"/>
</dbReference>
<comment type="similarity">
    <text evidence="1 7">Belongs to the cytochrome P450 family.</text>
</comment>
<evidence type="ECO:0000256" key="3">
    <source>
        <dbReference type="ARBA" id="ARBA00022723"/>
    </source>
</evidence>
<dbReference type="PROSITE" id="PS00086">
    <property type="entry name" value="CYTOCHROME_P450"/>
    <property type="match status" value="1"/>
</dbReference>
<evidence type="ECO:0000256" key="4">
    <source>
        <dbReference type="ARBA" id="ARBA00023002"/>
    </source>
</evidence>
<dbReference type="Pfam" id="PF00067">
    <property type="entry name" value="p450"/>
    <property type="match status" value="1"/>
</dbReference>
<dbReference type="InterPro" id="IPR002403">
    <property type="entry name" value="Cyt_P450_E_grp-IV"/>
</dbReference>
<gene>
    <name evidence="8" type="ORF">GCM10010394_26510</name>
</gene>
<dbReference type="InterPro" id="IPR036396">
    <property type="entry name" value="Cyt_P450_sf"/>
</dbReference>